<feature type="region of interest" description="Disordered" evidence="1">
    <location>
        <begin position="1"/>
        <end position="251"/>
    </location>
</feature>
<feature type="compositionally biased region" description="Polar residues" evidence="1">
    <location>
        <begin position="48"/>
        <end position="58"/>
    </location>
</feature>
<feature type="compositionally biased region" description="Low complexity" evidence="1">
    <location>
        <begin position="115"/>
        <end position="124"/>
    </location>
</feature>
<feature type="non-terminal residue" evidence="3">
    <location>
        <position position="1"/>
    </location>
</feature>
<feature type="compositionally biased region" description="Basic residues" evidence="1">
    <location>
        <begin position="1"/>
        <end position="12"/>
    </location>
</feature>
<organism evidence="3 4">
    <name type="scientific">Candidula unifasciata</name>
    <dbReference type="NCBI Taxonomy" id="100452"/>
    <lineage>
        <taxon>Eukaryota</taxon>
        <taxon>Metazoa</taxon>
        <taxon>Spiralia</taxon>
        <taxon>Lophotrochozoa</taxon>
        <taxon>Mollusca</taxon>
        <taxon>Gastropoda</taxon>
        <taxon>Heterobranchia</taxon>
        <taxon>Euthyneura</taxon>
        <taxon>Panpulmonata</taxon>
        <taxon>Eupulmonata</taxon>
        <taxon>Stylommatophora</taxon>
        <taxon>Helicina</taxon>
        <taxon>Helicoidea</taxon>
        <taxon>Geomitridae</taxon>
        <taxon>Candidula</taxon>
    </lineage>
</organism>
<evidence type="ECO:0000256" key="1">
    <source>
        <dbReference type="SAM" id="MobiDB-lite"/>
    </source>
</evidence>
<protein>
    <recommendedName>
        <fullName evidence="2">Serine/arginine repetitive matrix protein C-terminal domain-containing protein</fullName>
    </recommendedName>
</protein>
<dbReference type="Proteomes" id="UP000678393">
    <property type="component" value="Unassembled WGS sequence"/>
</dbReference>
<evidence type="ECO:0000313" key="3">
    <source>
        <dbReference type="EMBL" id="CAG5118085.1"/>
    </source>
</evidence>
<comment type="caution">
    <text evidence="3">The sequence shown here is derived from an EMBL/GenBank/DDBJ whole genome shotgun (WGS) entry which is preliminary data.</text>
</comment>
<feature type="compositionally biased region" description="Basic residues" evidence="1">
    <location>
        <begin position="140"/>
        <end position="150"/>
    </location>
</feature>
<feature type="compositionally biased region" description="Polar residues" evidence="1">
    <location>
        <begin position="31"/>
        <end position="40"/>
    </location>
</feature>
<dbReference type="InterPro" id="IPR029360">
    <property type="entry name" value="SRRM_C"/>
</dbReference>
<feature type="compositionally biased region" description="Basic residues" evidence="1">
    <location>
        <begin position="207"/>
        <end position="218"/>
    </location>
</feature>
<feature type="compositionally biased region" description="Basic residues" evidence="1">
    <location>
        <begin position="237"/>
        <end position="251"/>
    </location>
</feature>
<feature type="compositionally biased region" description="Low complexity" evidence="1">
    <location>
        <begin position="65"/>
        <end position="80"/>
    </location>
</feature>
<keyword evidence="4" id="KW-1185">Reference proteome</keyword>
<name>A0A8S3YRN9_9EUPU</name>
<feature type="domain" description="Serine/arginine repetitive matrix protein C-terminal" evidence="2">
    <location>
        <begin position="157"/>
        <end position="211"/>
    </location>
</feature>
<proteinExistence type="predicted"/>
<dbReference type="EMBL" id="CAJHNH020000494">
    <property type="protein sequence ID" value="CAG5118085.1"/>
    <property type="molecule type" value="Genomic_DNA"/>
</dbReference>
<dbReference type="AlphaFoldDB" id="A0A8S3YRN9"/>
<feature type="compositionally biased region" description="Low complexity" evidence="1">
    <location>
        <begin position="219"/>
        <end position="229"/>
    </location>
</feature>
<accession>A0A8S3YRN9</accession>
<dbReference type="Pfam" id="PF15230">
    <property type="entry name" value="SRRM_C"/>
    <property type="match status" value="1"/>
</dbReference>
<evidence type="ECO:0000259" key="2">
    <source>
        <dbReference type="Pfam" id="PF15230"/>
    </source>
</evidence>
<sequence>STEKKKKKRRQHSSSSSGSVSHEESVDSDEPASTKSTQDTPTKKINGLDQSLSRSQMIPVQGKELSPVLLPQPLIPLQSPKGSPSQKAAHVNLHADDSNKQAAASPGGPERLPLSRSRSSSQHSHSYRRRSSSASSYSRSRSRSHSRSRSRSPSQYSRHRSNSKSYSRSRSRSVSSVSGHRSSHRDSRSPSIRRRRGSPSHLDKRRITSCRSPARRSYRYSSYSRSYSRSRSESRLKSRSPSRWHSRRGHY</sequence>
<feature type="compositionally biased region" description="Basic residues" evidence="1">
    <location>
        <begin position="191"/>
        <end position="200"/>
    </location>
</feature>
<gene>
    <name evidence="3" type="ORF">CUNI_LOCUS3643</name>
</gene>
<feature type="compositionally biased region" description="Basic residues" evidence="1">
    <location>
        <begin position="157"/>
        <end position="171"/>
    </location>
</feature>
<evidence type="ECO:0000313" key="4">
    <source>
        <dbReference type="Proteomes" id="UP000678393"/>
    </source>
</evidence>
<reference evidence="3" key="1">
    <citation type="submission" date="2021-04" db="EMBL/GenBank/DDBJ databases">
        <authorList>
            <consortium name="Molecular Ecology Group"/>
        </authorList>
    </citation>
    <scope>NUCLEOTIDE SEQUENCE</scope>
</reference>